<feature type="region of interest" description="Disordered" evidence="1">
    <location>
        <begin position="1"/>
        <end position="47"/>
    </location>
</feature>
<dbReference type="AlphaFoldDB" id="A0A4U8YHN0"/>
<reference evidence="2 3" key="1">
    <citation type="submission" date="2019-03" db="EMBL/GenBank/DDBJ databases">
        <authorList>
            <person name="Nijsse B."/>
        </authorList>
    </citation>
    <scope>NUCLEOTIDE SEQUENCE [LARGE SCALE GENOMIC DNA]</scope>
    <source>
        <strain evidence="2">Desulfoluna butyratoxydans MSL71</strain>
    </source>
</reference>
<dbReference type="EMBL" id="CAADHO010000001">
    <property type="protein sequence ID" value="VFQ43096.1"/>
    <property type="molecule type" value="Genomic_DNA"/>
</dbReference>
<evidence type="ECO:0000313" key="3">
    <source>
        <dbReference type="Proteomes" id="UP000507962"/>
    </source>
</evidence>
<sequence length="47" mass="4876">MTEFSPALPSQKNAGGFKTSHGHGSGRANAFHFLPPAALPGAKRLKS</sequence>
<dbReference type="Proteomes" id="UP000507962">
    <property type="component" value="Unassembled WGS sequence"/>
</dbReference>
<evidence type="ECO:0000256" key="1">
    <source>
        <dbReference type="SAM" id="MobiDB-lite"/>
    </source>
</evidence>
<organism evidence="2 3">
    <name type="scientific">Desulfoluna butyratoxydans</name>
    <dbReference type="NCBI Taxonomy" id="231438"/>
    <lineage>
        <taxon>Bacteria</taxon>
        <taxon>Pseudomonadati</taxon>
        <taxon>Thermodesulfobacteriota</taxon>
        <taxon>Desulfobacteria</taxon>
        <taxon>Desulfobacterales</taxon>
        <taxon>Desulfolunaceae</taxon>
        <taxon>Desulfoluna</taxon>
    </lineage>
</organism>
<proteinExistence type="predicted"/>
<keyword evidence="3" id="KW-1185">Reference proteome</keyword>
<accession>A0A4U8YHN0</accession>
<evidence type="ECO:0000313" key="2">
    <source>
        <dbReference type="EMBL" id="VFQ43096.1"/>
    </source>
</evidence>
<protein>
    <submittedName>
        <fullName evidence="2">Uncharacterized protein</fullName>
    </submittedName>
</protein>
<name>A0A4U8YHN0_9BACT</name>
<gene>
    <name evidence="2" type="ORF">MSL71_7230</name>
</gene>